<accession>A0ABY5Z2J8</accession>
<sequence length="117" mass="13091">MLFITATDGLRYPPAVGSLSRKELDVLVEDAIVDCYNEDEQLTGLYTMIEDNLALPFTTQVLGVEVTVRKVDLRGQRVVAICHRGRERQAIAILDLPLPDPPPDGSEWIEAYRHWGG</sequence>
<keyword evidence="2" id="KW-1185">Reference proteome</keyword>
<evidence type="ECO:0000313" key="2">
    <source>
        <dbReference type="Proteomes" id="UP001058271"/>
    </source>
</evidence>
<proteinExistence type="predicted"/>
<gene>
    <name evidence="1" type="ORF">Drose_35135</name>
</gene>
<name>A0ABY5Z2J8_9ACTN</name>
<dbReference type="Proteomes" id="UP001058271">
    <property type="component" value="Chromosome"/>
</dbReference>
<organism evidence="1 2">
    <name type="scientific">Dactylosporangium roseum</name>
    <dbReference type="NCBI Taxonomy" id="47989"/>
    <lineage>
        <taxon>Bacteria</taxon>
        <taxon>Bacillati</taxon>
        <taxon>Actinomycetota</taxon>
        <taxon>Actinomycetes</taxon>
        <taxon>Micromonosporales</taxon>
        <taxon>Micromonosporaceae</taxon>
        <taxon>Dactylosporangium</taxon>
    </lineage>
</organism>
<dbReference type="EMBL" id="CP073721">
    <property type="protein sequence ID" value="UWZ36235.1"/>
    <property type="molecule type" value="Genomic_DNA"/>
</dbReference>
<evidence type="ECO:0008006" key="3">
    <source>
        <dbReference type="Google" id="ProtNLM"/>
    </source>
</evidence>
<reference evidence="1" key="1">
    <citation type="submission" date="2021-04" db="EMBL/GenBank/DDBJ databases">
        <title>Biosynthetic gene clusters of Dactylosporangioum roseum.</title>
        <authorList>
            <person name="Hartkoorn R.C."/>
            <person name="Beaudoing E."/>
            <person name="Hot D."/>
            <person name="Moureu S."/>
        </authorList>
    </citation>
    <scope>NUCLEOTIDE SEQUENCE</scope>
    <source>
        <strain evidence="1">NRRL B-16295</strain>
    </source>
</reference>
<dbReference type="InterPro" id="IPR020994">
    <property type="entry name" value="Uncharacterised_Ca-bd_CcbP"/>
</dbReference>
<dbReference type="Pfam" id="PF11535">
    <property type="entry name" value="Calci_bind_CcbP"/>
    <property type="match status" value="1"/>
</dbReference>
<protein>
    <recommendedName>
        <fullName evidence="3">Calcium binding protein</fullName>
    </recommendedName>
</protein>
<evidence type="ECO:0000313" key="1">
    <source>
        <dbReference type="EMBL" id="UWZ36235.1"/>
    </source>
</evidence>